<evidence type="ECO:0000313" key="4">
    <source>
        <dbReference type="Proteomes" id="UP000002064"/>
    </source>
</evidence>
<gene>
    <name evidence="3" type="ordered locus">Tmath_2227</name>
</gene>
<keyword evidence="3" id="KW-0031">Aminopeptidase</keyword>
<dbReference type="CDD" id="cd09604">
    <property type="entry name" value="M1_APN_like"/>
    <property type="match status" value="1"/>
</dbReference>
<dbReference type="SUPFAM" id="SSF63737">
    <property type="entry name" value="Leukotriene A4 hydrolase N-terminal domain"/>
    <property type="match status" value="1"/>
</dbReference>
<keyword evidence="3" id="KW-0645">Protease</keyword>
<dbReference type="InterPro" id="IPR042097">
    <property type="entry name" value="Aminopeptidase_N-like_N_sf"/>
</dbReference>
<accession>A0ABN3Z9W5</accession>
<dbReference type="GO" id="GO:0004177">
    <property type="term" value="F:aminopeptidase activity"/>
    <property type="evidence" value="ECO:0007669"/>
    <property type="project" value="UniProtKB-KW"/>
</dbReference>
<dbReference type="Gene3D" id="1.10.390.10">
    <property type="entry name" value="Neutral Protease Domain 2"/>
    <property type="match status" value="1"/>
</dbReference>
<dbReference type="Gene3D" id="2.60.40.1730">
    <property type="entry name" value="tricorn interacting facor f3 domain"/>
    <property type="match status" value="1"/>
</dbReference>
<keyword evidence="4" id="KW-1185">Reference proteome</keyword>
<keyword evidence="1" id="KW-0812">Transmembrane</keyword>
<dbReference type="InterPro" id="IPR034015">
    <property type="entry name" value="M1_LTA4H"/>
</dbReference>
<evidence type="ECO:0000256" key="1">
    <source>
        <dbReference type="SAM" id="Phobius"/>
    </source>
</evidence>
<dbReference type="RefSeq" id="WP_013151019.1">
    <property type="nucleotide sequence ID" value="NC_014209.1"/>
</dbReference>
<dbReference type="InterPro" id="IPR014782">
    <property type="entry name" value="Peptidase_M1_dom"/>
</dbReference>
<evidence type="ECO:0000313" key="3">
    <source>
        <dbReference type="EMBL" id="ADH61893.1"/>
    </source>
</evidence>
<dbReference type="InterPro" id="IPR027268">
    <property type="entry name" value="Peptidase_M4/M1_CTD_sf"/>
</dbReference>
<reference evidence="3 4" key="1">
    <citation type="submission" date="2010-05" db="EMBL/GenBank/DDBJ databases">
        <title>Complete sequence of Thermoanaerobacter mathranii subsp. mathranii mathranii str. A3.</title>
        <authorList>
            <consortium name="US DOE Joint Genome Institute"/>
            <person name="Lucas S."/>
            <person name="Copeland A."/>
            <person name="Lapidus A."/>
            <person name="Cheng J.-F."/>
            <person name="Bruce D."/>
            <person name="Goodwin L."/>
            <person name="Pitluck S."/>
            <person name="Held B."/>
            <person name="Detter J.C."/>
            <person name="Han C."/>
            <person name="Tapia R."/>
            <person name="Land M."/>
            <person name="Hauser L."/>
            <person name="Kyrpides N."/>
            <person name="Mikhailova N."/>
            <person name="Zhou J."/>
            <person name="Hemme C."/>
            <person name="Woyke T."/>
        </authorList>
    </citation>
    <scope>NUCLEOTIDE SEQUENCE [LARGE SCALE GENOMIC DNA]</scope>
    <source>
        <strain evidence="3 4">A3</strain>
    </source>
</reference>
<dbReference type="EMBL" id="CP002032">
    <property type="protein sequence ID" value="ADH61893.1"/>
    <property type="molecule type" value="Genomic_DNA"/>
</dbReference>
<name>A0ABN3Z9W5_THEM3</name>
<sequence length="480" mass="56347">MKIKQKILLGLVIIVIIGLVFYLLPEETRLTSYTIEAKYDDQNKIIYATQTVKYINTNDIPLKEIYFHLYPNAFKTQENLPFTKEELPFAYPNGFKPGFIEIEKVTFDKDIPATYELEEPNEEILKIKLPKELKKGETIQINMTYKVQIPPCRSRFGHGNNTVQVGNWYPILSVYDKNGWNNDPYYIFGDPFYSNIANYKVKLSVPKNMIVASTGEMKEEKNYGDSKELIIEAKRVRDFAMVLSKKFKISEKHVDGIKVKSYYFTEEYGNKALKFAVDAIKFYNDYIGKYPYKQYSVVQTDFYMGGMEYPNLVMISKDLYTKANLFHLEYVIAHETAHQWWYGVVGNNQIKESWLDEGLTEYTTIMYIERYYGKATADEVYRLVVEGEFNKFLNTNSDVSFAKTLADFKEWKEYTNIAYNKGAMVFYNLRNLIGDEEFKKVLQSYYEKYKYKIATTQDLIDVVDNITGKDTGGFFQEWFY</sequence>
<feature type="transmembrane region" description="Helical" evidence="1">
    <location>
        <begin position="7"/>
        <end position="24"/>
    </location>
</feature>
<evidence type="ECO:0000259" key="2">
    <source>
        <dbReference type="Pfam" id="PF01433"/>
    </source>
</evidence>
<dbReference type="Proteomes" id="UP000002064">
    <property type="component" value="Chromosome"/>
</dbReference>
<proteinExistence type="predicted"/>
<keyword evidence="1" id="KW-1133">Transmembrane helix</keyword>
<keyword evidence="1" id="KW-0472">Membrane</keyword>
<feature type="domain" description="Peptidase M1 membrane alanine aminopeptidase" evidence="2">
    <location>
        <begin position="272"/>
        <end position="478"/>
    </location>
</feature>
<keyword evidence="3" id="KW-0378">Hydrolase</keyword>
<organism evidence="3 4">
    <name type="scientific">Thermoanaerobacter mathranii subsp. mathranii (strain DSM 11426 / CCUG 53645 / CIP 108742 / A3)</name>
    <dbReference type="NCBI Taxonomy" id="583358"/>
    <lineage>
        <taxon>Bacteria</taxon>
        <taxon>Bacillati</taxon>
        <taxon>Bacillota</taxon>
        <taxon>Clostridia</taxon>
        <taxon>Thermoanaerobacterales</taxon>
        <taxon>Thermoanaerobacteraceae</taxon>
        <taxon>Thermoanaerobacter</taxon>
    </lineage>
</organism>
<dbReference type="PANTHER" id="PTHR45726">
    <property type="entry name" value="LEUKOTRIENE A-4 HYDROLASE"/>
    <property type="match status" value="1"/>
</dbReference>
<dbReference type="PANTHER" id="PTHR45726:SF3">
    <property type="entry name" value="LEUKOTRIENE A-4 HYDROLASE"/>
    <property type="match status" value="1"/>
</dbReference>
<dbReference type="SUPFAM" id="SSF55486">
    <property type="entry name" value="Metalloproteases ('zincins'), catalytic domain"/>
    <property type="match status" value="1"/>
</dbReference>
<protein>
    <submittedName>
        <fullName evidence="3">Peptidase M1 membrane alanine aminopeptidase</fullName>
    </submittedName>
</protein>
<dbReference type="Pfam" id="PF01433">
    <property type="entry name" value="Peptidase_M1"/>
    <property type="match status" value="1"/>
</dbReference>